<evidence type="ECO:0000256" key="1">
    <source>
        <dbReference type="SAM" id="MobiDB-lite"/>
    </source>
</evidence>
<dbReference type="KEGG" id="pmt:PMT_2630"/>
<reference evidence="2 3" key="1">
    <citation type="journal article" date="2003" name="Nature">
        <title>Genome divergence in two Prochlorococcus ecotypes reflects oceanic niche differentiation.</title>
        <authorList>
            <person name="Rocap G."/>
            <person name="Larimer F.W."/>
            <person name="Lamerdin J.E."/>
            <person name="Malfatti S."/>
            <person name="Chain P."/>
            <person name="Ahlgren N.A."/>
            <person name="Arellano A."/>
            <person name="Coleman M."/>
            <person name="Hauser L."/>
            <person name="Hess W.R."/>
            <person name="Johnson Z.I."/>
            <person name="Land M.L."/>
            <person name="Lindell D."/>
            <person name="Post A.F."/>
            <person name="Regala W."/>
            <person name="Shah M."/>
            <person name="Shaw S.L."/>
            <person name="Steglich C."/>
            <person name="Sullivan M.B."/>
            <person name="Ting C.S."/>
            <person name="Tolonen A."/>
            <person name="Webb E.A."/>
            <person name="Zinser E.R."/>
            <person name="Chisholm S.W."/>
        </authorList>
    </citation>
    <scope>NUCLEOTIDE SEQUENCE [LARGE SCALE GENOMIC DNA]</scope>
    <source>
        <strain evidence="3">MIT 9313</strain>
    </source>
</reference>
<accession>B9ES15</accession>
<name>B9ES15_PROMM</name>
<feature type="region of interest" description="Disordered" evidence="1">
    <location>
        <begin position="39"/>
        <end position="62"/>
    </location>
</feature>
<dbReference type="EMBL" id="BX548175">
    <property type="protein sequence ID" value="CAX32149.1"/>
    <property type="molecule type" value="Genomic_DNA"/>
</dbReference>
<dbReference type="AlphaFoldDB" id="B9ES15"/>
<evidence type="ECO:0000313" key="2">
    <source>
        <dbReference type="EMBL" id="CAX32149.1"/>
    </source>
</evidence>
<keyword evidence="3" id="KW-1185">Reference proteome</keyword>
<dbReference type="HOGENOM" id="CLU_2900602_0_0_3"/>
<gene>
    <name evidence="2" type="ordered locus">PMT_2630</name>
</gene>
<evidence type="ECO:0000313" key="3">
    <source>
        <dbReference type="Proteomes" id="UP000001423"/>
    </source>
</evidence>
<sequence>MKGLDRFSEWCSWVPSTDQMPPLSFQLLLKPGEKRLISSVRHLPSEPSSRERASKEQSRQHL</sequence>
<feature type="compositionally biased region" description="Basic and acidic residues" evidence="1">
    <location>
        <begin position="48"/>
        <end position="62"/>
    </location>
</feature>
<organism evidence="2 3">
    <name type="scientific">Prochlorococcus marinus (strain MIT 9313)</name>
    <dbReference type="NCBI Taxonomy" id="74547"/>
    <lineage>
        <taxon>Bacteria</taxon>
        <taxon>Bacillati</taxon>
        <taxon>Cyanobacteriota</taxon>
        <taxon>Cyanophyceae</taxon>
        <taxon>Synechococcales</taxon>
        <taxon>Prochlorococcaceae</taxon>
        <taxon>Prochlorococcus</taxon>
    </lineage>
</organism>
<proteinExistence type="predicted"/>
<dbReference type="Proteomes" id="UP000001423">
    <property type="component" value="Chromosome"/>
</dbReference>
<protein>
    <submittedName>
        <fullName evidence="2">Uncharacterized protein</fullName>
    </submittedName>
</protein>